<proteinExistence type="predicted"/>
<dbReference type="KEGG" id="dpx:DAPPUDRAFT_234884"/>
<feature type="transmembrane region" description="Helical" evidence="1">
    <location>
        <begin position="392"/>
        <end position="416"/>
    </location>
</feature>
<keyword evidence="1" id="KW-0812">Transmembrane</keyword>
<dbReference type="PhylomeDB" id="E9FXP4"/>
<dbReference type="HOGENOM" id="CLU_468740_0_0_1"/>
<dbReference type="AlphaFoldDB" id="E9FXP4"/>
<evidence type="ECO:0000313" key="3">
    <source>
        <dbReference type="Proteomes" id="UP000000305"/>
    </source>
</evidence>
<keyword evidence="1" id="KW-0472">Membrane</keyword>
<accession>E9FXP4</accession>
<dbReference type="PANTHER" id="PTHR23263:SF124">
    <property type="entry name" value="SMALL PROLINE-RICH PROTEIN 3"/>
    <property type="match status" value="1"/>
</dbReference>
<evidence type="ECO:0000313" key="2">
    <source>
        <dbReference type="EMBL" id="EFX88129.1"/>
    </source>
</evidence>
<reference evidence="2 3" key="1">
    <citation type="journal article" date="2011" name="Science">
        <title>The ecoresponsive genome of Daphnia pulex.</title>
        <authorList>
            <person name="Colbourne J.K."/>
            <person name="Pfrender M.E."/>
            <person name="Gilbert D."/>
            <person name="Thomas W.K."/>
            <person name="Tucker A."/>
            <person name="Oakley T.H."/>
            <person name="Tokishita S."/>
            <person name="Aerts A."/>
            <person name="Arnold G.J."/>
            <person name="Basu M.K."/>
            <person name="Bauer D.J."/>
            <person name="Caceres C.E."/>
            <person name="Carmel L."/>
            <person name="Casola C."/>
            <person name="Choi J.H."/>
            <person name="Detter J.C."/>
            <person name="Dong Q."/>
            <person name="Dusheyko S."/>
            <person name="Eads B.D."/>
            <person name="Frohlich T."/>
            <person name="Geiler-Samerotte K.A."/>
            <person name="Gerlach D."/>
            <person name="Hatcher P."/>
            <person name="Jogdeo S."/>
            <person name="Krijgsveld J."/>
            <person name="Kriventseva E.V."/>
            <person name="Kultz D."/>
            <person name="Laforsch C."/>
            <person name="Lindquist E."/>
            <person name="Lopez J."/>
            <person name="Manak J.R."/>
            <person name="Muller J."/>
            <person name="Pangilinan J."/>
            <person name="Patwardhan R.P."/>
            <person name="Pitluck S."/>
            <person name="Pritham E.J."/>
            <person name="Rechtsteiner A."/>
            <person name="Rho M."/>
            <person name="Rogozin I.B."/>
            <person name="Sakarya O."/>
            <person name="Salamov A."/>
            <person name="Schaack S."/>
            <person name="Shapiro H."/>
            <person name="Shiga Y."/>
            <person name="Skalitzky C."/>
            <person name="Smith Z."/>
            <person name="Souvorov A."/>
            <person name="Sung W."/>
            <person name="Tang Z."/>
            <person name="Tsuchiya D."/>
            <person name="Tu H."/>
            <person name="Vos H."/>
            <person name="Wang M."/>
            <person name="Wolf Y.I."/>
            <person name="Yamagata H."/>
            <person name="Yamada T."/>
            <person name="Ye Y."/>
            <person name="Shaw J.R."/>
            <person name="Andrews J."/>
            <person name="Crease T.J."/>
            <person name="Tang H."/>
            <person name="Lucas S.M."/>
            <person name="Robertson H.M."/>
            <person name="Bork P."/>
            <person name="Koonin E.V."/>
            <person name="Zdobnov E.M."/>
            <person name="Grigoriev I.V."/>
            <person name="Lynch M."/>
            <person name="Boore J.L."/>
        </authorList>
    </citation>
    <scope>NUCLEOTIDE SEQUENCE [LARGE SCALE GENOMIC DNA]</scope>
</reference>
<organism evidence="2 3">
    <name type="scientific">Daphnia pulex</name>
    <name type="common">Water flea</name>
    <dbReference type="NCBI Taxonomy" id="6669"/>
    <lineage>
        <taxon>Eukaryota</taxon>
        <taxon>Metazoa</taxon>
        <taxon>Ecdysozoa</taxon>
        <taxon>Arthropoda</taxon>
        <taxon>Crustacea</taxon>
        <taxon>Branchiopoda</taxon>
        <taxon>Diplostraca</taxon>
        <taxon>Cladocera</taxon>
        <taxon>Anomopoda</taxon>
        <taxon>Daphniidae</taxon>
        <taxon>Daphnia</taxon>
    </lineage>
</organism>
<keyword evidence="1" id="KW-1133">Transmembrane helix</keyword>
<dbReference type="EMBL" id="GL732526">
    <property type="protein sequence ID" value="EFX88129.1"/>
    <property type="molecule type" value="Genomic_DNA"/>
</dbReference>
<dbReference type="PANTHER" id="PTHR23263">
    <property type="entry name" value="SMALL PROLINE-RICH PROTEIN"/>
    <property type="match status" value="1"/>
</dbReference>
<evidence type="ECO:0000256" key="1">
    <source>
        <dbReference type="SAM" id="Phobius"/>
    </source>
</evidence>
<protein>
    <submittedName>
        <fullName evidence="2">Uncharacterized protein</fullName>
    </submittedName>
</protein>
<dbReference type="InParanoid" id="E9FXP4"/>
<dbReference type="Proteomes" id="UP000000305">
    <property type="component" value="Unassembled WGS sequence"/>
</dbReference>
<keyword evidence="3" id="KW-1185">Reference proteome</keyword>
<gene>
    <name evidence="2" type="ORF">DAPPUDRAFT_234884</name>
</gene>
<sequence length="622" mass="70997">MGRVGDNMKRPIPSNVNLQKERPVCMSFLRARRSRTRGLLHPSPATSTCRRKGQQFALSLTLEGHGDHYEKRVMQWCKRLGRRAALLLLVAVSLTARSTTGVLMSPAHGGYQTTTSPSYYTNNIRNDRYYTEAPKYSSSSPSYTTKAPELHDYPTTPAYYTDSPAKLTTKTVEYYTEAPKYDRNQLNEHLRHPTRQQLRRINHGVVLLLCVASLMAGSTTGVSMPSGCGGYQATTPPSPYNTTKSTYATSTYYAEALKLKSCVKDYSARIYISKAADYYTTDAPKYYNTKYAAPVYYTKAPNTLPRATQHNTTEAAKYSVAQTYKTATARSYYVEQKYYTEASVYYTTIYATPRYYDEAPNYYTEEATNYQTEALLYYTKATEYYATTKCYYFNYGVVLLLVVSLMVGSTTGVPIFRGYGEYQTEPECYTIAYAAPAFYTEVPKYYSVPSYYTEAPAYYATKAVEYYTEALEYYSAPITAQRLLIRTTLDRNTTLEDPVYYTTTYASTRVLHRSPQILQRKEVVYYTTTHAALSFYTEASKYYITKAPECYTTTFVASSYYPEVPKYYTTEAPEYYTTTYPVPTYTEAPKNSTAPSYYTIKAPGYYITTYASPVNYREVLKY</sequence>
<name>E9FXP4_DAPPU</name>